<dbReference type="AlphaFoldDB" id="A0AAV9V4P1"/>
<evidence type="ECO:0000256" key="1">
    <source>
        <dbReference type="SAM" id="MobiDB-lite"/>
    </source>
</evidence>
<feature type="compositionally biased region" description="Basic and acidic residues" evidence="1">
    <location>
        <begin position="1196"/>
        <end position="1217"/>
    </location>
</feature>
<feature type="compositionally biased region" description="Polar residues" evidence="1">
    <location>
        <begin position="1077"/>
        <end position="1100"/>
    </location>
</feature>
<keyword evidence="3" id="KW-1185">Reference proteome</keyword>
<accession>A0AAV9V4P1</accession>
<feature type="compositionally biased region" description="Basic and acidic residues" evidence="1">
    <location>
        <begin position="866"/>
        <end position="877"/>
    </location>
</feature>
<feature type="region of interest" description="Disordered" evidence="1">
    <location>
        <begin position="866"/>
        <end position="914"/>
    </location>
</feature>
<feature type="region of interest" description="Disordered" evidence="1">
    <location>
        <begin position="1055"/>
        <end position="1233"/>
    </location>
</feature>
<feature type="compositionally biased region" description="Basic and acidic residues" evidence="1">
    <location>
        <begin position="57"/>
        <end position="94"/>
    </location>
</feature>
<name>A0AAV9V4P1_9PEZI</name>
<organism evidence="2 3">
    <name type="scientific">Orbilia brochopaga</name>
    <dbReference type="NCBI Taxonomy" id="3140254"/>
    <lineage>
        <taxon>Eukaryota</taxon>
        <taxon>Fungi</taxon>
        <taxon>Dikarya</taxon>
        <taxon>Ascomycota</taxon>
        <taxon>Pezizomycotina</taxon>
        <taxon>Orbiliomycetes</taxon>
        <taxon>Orbiliales</taxon>
        <taxon>Orbiliaceae</taxon>
        <taxon>Orbilia</taxon>
    </lineage>
</organism>
<feature type="compositionally biased region" description="Basic and acidic residues" evidence="1">
    <location>
        <begin position="459"/>
        <end position="468"/>
    </location>
</feature>
<feature type="compositionally biased region" description="Polar residues" evidence="1">
    <location>
        <begin position="879"/>
        <end position="900"/>
    </location>
</feature>
<feature type="region of interest" description="Disordered" evidence="1">
    <location>
        <begin position="212"/>
        <end position="249"/>
    </location>
</feature>
<feature type="region of interest" description="Disordered" evidence="1">
    <location>
        <begin position="167"/>
        <end position="192"/>
    </location>
</feature>
<sequence length="1233" mass="135022">MGSRGLAESRGRDRLVTPGAAGHGSGSGVCGSGISYQPAAGEDDNPAQRARNNAFHPRGDEVRKMAPKDRADFTDDQWRRLCADKQQQLRERLARQQAMPPGGPSPRQPSGPAGQHRRRRGEENHEGAPPIVKGRILGGKGPKGGTSKSPASRAAALFKKAVQRCTGAKPFKPSSSSSSSSTSSSSHDEKAKVKTYEVVRIGRALHKIPISQPVAARKTGARLSSSPPTPLPAPLSTTLPPPPPPPRTIDNRLPPSCQHRPAVESSHTVLVDAAISFPSTPSQSSKQHRRKRSIIKAVFLPSARDKTAAPDRAPNKRITTDMIQVLGCERLGASQVCPTMRSASGTVSSHRAGVSIPRLGHRVTDLRQLSEDVLISSNGGPYKPRLLYPLLIVMKSYIQNNTILYSFFVANSLYLLPMPRLDAFRHKAVIEQSFLDQAPKSPTNLLVWYSKDSRKMLSKDAPRSHMEDFGASSSVQRSKSHDGPHASSIKVSKRKKWFSFRASHAVRKILYKTPRKTNSATRAAEMTELHSQYLQETADIIPAVSFEEWKRLKSAMVDAAKKRQQTRKTELQGLTRYRGSIQGYRSSFVRLPMEDDESFKATKKLRRAVAKVFSGKSATKQTVPEESQEEIPEIEISQELEISQDAEVESLQEPEQAVQDTEPLVATNAEEWEDVDPVQDSINGPESMFPDDTIPNIEEAQADKTADHHGIEHLPPLYQKLYVKLYKADKVLKVRSKILFDGHRLENENSSTAGDLVLPSDPALDQLYSLYGIAEVTTKFAPMVEEWFCPTVEEIEYTIKGTTQRRNSLSAGRRATSHAANDKPLQSIGNIGKKVTLRKWGDLGGDIPESTPASVRDAMMDLEKELRKGETSSDPDPHSTVQSRSVTQDLEASKHSQQPNPAAVHAPLHSGYQPISHGRAIASTQSIMETKSTRKETPPKHASYEPPRRPYLRPFGTMPDGIPTVNTLQPRKNSHETGRFRMDSREPIAPIHSSPSQAFESTGEQGDFLTEAIERESGDPLKANITKCLLDDPAHDVLSMPTANLRAGIRPAAVPATTRSMHKDSPVHSSAKAAKQSHITSPFKPSSNYRSPTVASSGGYSNTSAQNATTAAGNPQRSISPIRRANPPFRPFGSSSRAPDEQMTFAKPRSQRDGPTTRFRPFNSSDHNKSMDGATEPPRSDPASGSGGTDGPGITTDHDEEHEGQKGQDGGPVEHVDLQNPRYSLKGKQDDIN</sequence>
<feature type="compositionally biased region" description="Gly residues" evidence="1">
    <location>
        <begin position="21"/>
        <end position="31"/>
    </location>
</feature>
<comment type="caution">
    <text evidence="2">The sequence shown here is derived from an EMBL/GenBank/DDBJ whole genome shotgun (WGS) entry which is preliminary data.</text>
</comment>
<evidence type="ECO:0000313" key="3">
    <source>
        <dbReference type="Proteomes" id="UP001375240"/>
    </source>
</evidence>
<reference evidence="2 3" key="1">
    <citation type="submission" date="2019-10" db="EMBL/GenBank/DDBJ databases">
        <authorList>
            <person name="Palmer J.M."/>
        </authorList>
    </citation>
    <scope>NUCLEOTIDE SEQUENCE [LARGE SCALE GENOMIC DNA]</scope>
    <source>
        <strain evidence="2 3">TWF696</strain>
    </source>
</reference>
<protein>
    <submittedName>
        <fullName evidence="2">Uncharacterized protein</fullName>
    </submittedName>
</protein>
<dbReference type="EMBL" id="JAVHNQ010000002">
    <property type="protein sequence ID" value="KAK6354525.1"/>
    <property type="molecule type" value="Genomic_DNA"/>
</dbReference>
<feature type="compositionally biased region" description="Pro residues" evidence="1">
    <location>
        <begin position="227"/>
        <end position="247"/>
    </location>
</feature>
<feature type="region of interest" description="Disordered" evidence="1">
    <location>
        <begin position="929"/>
        <end position="956"/>
    </location>
</feature>
<gene>
    <name evidence="2" type="ORF">TWF696_003668</name>
</gene>
<proteinExistence type="predicted"/>
<feature type="region of interest" description="Disordered" evidence="1">
    <location>
        <begin position="804"/>
        <end position="827"/>
    </location>
</feature>
<feature type="region of interest" description="Disordered" evidence="1">
    <location>
        <begin position="1"/>
        <end position="155"/>
    </location>
</feature>
<feature type="region of interest" description="Disordered" evidence="1">
    <location>
        <begin position="459"/>
        <end position="490"/>
    </location>
</feature>
<feature type="compositionally biased region" description="Low complexity" evidence="1">
    <location>
        <begin position="174"/>
        <end position="185"/>
    </location>
</feature>
<dbReference type="Proteomes" id="UP001375240">
    <property type="component" value="Unassembled WGS sequence"/>
</dbReference>
<feature type="compositionally biased region" description="Basic and acidic residues" evidence="1">
    <location>
        <begin position="931"/>
        <end position="948"/>
    </location>
</feature>
<evidence type="ECO:0000313" key="2">
    <source>
        <dbReference type="EMBL" id="KAK6354525.1"/>
    </source>
</evidence>
<feature type="compositionally biased region" description="Low complexity" evidence="1">
    <location>
        <begin position="1101"/>
        <end position="1112"/>
    </location>
</feature>